<proteinExistence type="predicted"/>
<protein>
    <recommendedName>
        <fullName evidence="1">ATPase BadF/BadG/BcrA/BcrD type domain-containing protein</fullName>
    </recommendedName>
</protein>
<name>X1VAZ7_9ZZZZ</name>
<dbReference type="InterPro" id="IPR051805">
    <property type="entry name" value="Dehydratase_Activator_Redct"/>
</dbReference>
<dbReference type="SUPFAM" id="SSF53067">
    <property type="entry name" value="Actin-like ATPase domain"/>
    <property type="match status" value="1"/>
</dbReference>
<dbReference type="Pfam" id="PF01869">
    <property type="entry name" value="BcrAD_BadFG"/>
    <property type="match status" value="1"/>
</dbReference>
<feature type="non-terminal residue" evidence="2">
    <location>
        <position position="1"/>
    </location>
</feature>
<dbReference type="PANTHER" id="PTHR32329">
    <property type="entry name" value="BIFUNCTIONAL PROTEIN [INCLUDES 2-HYDROXYACYL-COA DEHYDRATASE (N-TER) AND ITS ACTIVATOR DOMAIN (C_TERM)-RELATED"/>
    <property type="match status" value="1"/>
</dbReference>
<dbReference type="Gene3D" id="3.30.420.40">
    <property type="match status" value="2"/>
</dbReference>
<feature type="domain" description="ATPase BadF/BadG/BcrA/BcrD type" evidence="1">
    <location>
        <begin position="2"/>
        <end position="116"/>
    </location>
</feature>
<sequence>TRLGVKTEDIGTIALQSKDPAVLPGKCGIFCQSSAISELSKGRPVADILLGVCKALVGNYLAVLAKGKKLKPPIVFQGATALNKALVKCFEDELGQPILVPENCSYMGAIGIAMLAEENMDGHTRFRGDAIFDSAYRTQIKHCKGIDGCENHCELLYLYYGDEVLAVSGSRCERMNR</sequence>
<gene>
    <name evidence="2" type="ORF">S12H4_49689</name>
</gene>
<evidence type="ECO:0000259" key="1">
    <source>
        <dbReference type="Pfam" id="PF01869"/>
    </source>
</evidence>
<organism evidence="2">
    <name type="scientific">marine sediment metagenome</name>
    <dbReference type="NCBI Taxonomy" id="412755"/>
    <lineage>
        <taxon>unclassified sequences</taxon>
        <taxon>metagenomes</taxon>
        <taxon>ecological metagenomes</taxon>
    </lineage>
</organism>
<dbReference type="InterPro" id="IPR002731">
    <property type="entry name" value="ATPase_BadF"/>
</dbReference>
<accession>X1VAZ7</accession>
<evidence type="ECO:0000313" key="2">
    <source>
        <dbReference type="EMBL" id="GAJ14102.1"/>
    </source>
</evidence>
<reference evidence="2" key="1">
    <citation type="journal article" date="2014" name="Front. Microbiol.">
        <title>High frequency of phylogenetically diverse reductive dehalogenase-homologous genes in deep subseafloor sedimentary metagenomes.</title>
        <authorList>
            <person name="Kawai M."/>
            <person name="Futagami T."/>
            <person name="Toyoda A."/>
            <person name="Takaki Y."/>
            <person name="Nishi S."/>
            <person name="Hori S."/>
            <person name="Arai W."/>
            <person name="Tsubouchi T."/>
            <person name="Morono Y."/>
            <person name="Uchiyama I."/>
            <person name="Ito T."/>
            <person name="Fujiyama A."/>
            <person name="Inagaki F."/>
            <person name="Takami H."/>
        </authorList>
    </citation>
    <scope>NUCLEOTIDE SEQUENCE</scope>
    <source>
        <strain evidence="2">Expedition CK06-06</strain>
    </source>
</reference>
<dbReference type="InterPro" id="IPR043129">
    <property type="entry name" value="ATPase_NBD"/>
</dbReference>
<dbReference type="AlphaFoldDB" id="X1VAZ7"/>
<dbReference type="EMBL" id="BARW01031203">
    <property type="protein sequence ID" value="GAJ14102.1"/>
    <property type="molecule type" value="Genomic_DNA"/>
</dbReference>
<dbReference type="PANTHER" id="PTHR32329:SF7">
    <property type="entry name" value="ACTIVATOR OF 2-HYDROXYACYL-COA-HYDRATASE"/>
    <property type="match status" value="1"/>
</dbReference>
<comment type="caution">
    <text evidence="2">The sequence shown here is derived from an EMBL/GenBank/DDBJ whole genome shotgun (WGS) entry which is preliminary data.</text>
</comment>